<protein>
    <recommendedName>
        <fullName evidence="4">Galectin</fullName>
    </recommendedName>
</protein>
<dbReference type="InterPro" id="IPR001079">
    <property type="entry name" value="Galectin_CRD"/>
</dbReference>
<gene>
    <name evidence="6" type="primary">LGALS7</name>
</gene>
<evidence type="ECO:0000313" key="7">
    <source>
        <dbReference type="Proteomes" id="UP000009136"/>
    </source>
</evidence>
<dbReference type="Ensembl" id="ENSBTAT00000087493.2">
    <property type="protein sequence ID" value="ENSBTAP00000058063.2"/>
    <property type="gene ID" value="ENSBTAG00000050377.3"/>
</dbReference>
<dbReference type="Pfam" id="PF00337">
    <property type="entry name" value="Gal-bind_lectin"/>
    <property type="match status" value="1"/>
</dbReference>
<dbReference type="OMA" id="GWESEDR"/>
<evidence type="ECO:0000256" key="2">
    <source>
        <dbReference type="ARBA" id="ARBA00022737"/>
    </source>
</evidence>
<evidence type="ECO:0000259" key="5">
    <source>
        <dbReference type="PROSITE" id="PS51304"/>
    </source>
</evidence>
<dbReference type="SUPFAM" id="SSF49899">
    <property type="entry name" value="Concanavalin A-like lectins/glucanases"/>
    <property type="match status" value="1"/>
</dbReference>
<dbReference type="Gene3D" id="2.60.120.200">
    <property type="match status" value="1"/>
</dbReference>
<accession>A0A3Q1MTP5</accession>
<dbReference type="InParanoid" id="A0A3Q1MTP5"/>
<evidence type="ECO:0000256" key="4">
    <source>
        <dbReference type="RuleBase" id="RU102079"/>
    </source>
</evidence>
<reference evidence="6" key="1">
    <citation type="submission" date="2018-03" db="EMBL/GenBank/DDBJ databases">
        <title>ARS-UCD1.2.</title>
        <authorList>
            <person name="Rosen B.D."/>
            <person name="Bickhart D.M."/>
            <person name="Koren S."/>
            <person name="Schnabel R.D."/>
            <person name="Hall R."/>
            <person name="Zimin A."/>
            <person name="Dreischer C."/>
            <person name="Schultheiss S."/>
            <person name="Schroeder S.G."/>
            <person name="Elsik C.G."/>
            <person name="Couldrey C."/>
            <person name="Liu G.E."/>
            <person name="Van Tassell C.P."/>
            <person name="Phillippy A.M."/>
            <person name="Smith T.P.L."/>
            <person name="Medrano J.F."/>
        </authorList>
    </citation>
    <scope>NUCLEOTIDE SEQUENCE [LARGE SCALE GENOMIC DNA]</scope>
    <source>
        <strain evidence="6">Hereford</strain>
    </source>
</reference>
<sequence length="199" mass="21361">MAGASEALERGCWASMAPGSVPGVGGGCGKAESPGPGTPCFDLRSQQPRPHCHCRPAVPAMAGSFNVPHKTSLPEGIRVGTVLRIRGLVPDKAGRFYVNLLCGEEPGSDAALHFNPRLDESTVVFNTLERGTWGAEERGSGIPFQRGQPFDVLLIATEEGFKAVIADSEYHHFRYRIPPGRVRALEVGGDLQLELVKIF</sequence>
<dbReference type="Bgee" id="ENSBTAG00000050377">
    <property type="expression patterns" value="Expressed in zone of skin and 42 other cell types or tissues"/>
</dbReference>
<keyword evidence="2" id="KW-0677">Repeat</keyword>
<dbReference type="SMR" id="A0A3Q1MTP5"/>
<dbReference type="VEuPathDB" id="HostDB:ENSBTAG00000050377"/>
<keyword evidence="1 4" id="KW-0430">Lectin</keyword>
<dbReference type="GO" id="GO:0030246">
    <property type="term" value="F:carbohydrate binding"/>
    <property type="evidence" value="ECO:0000318"/>
    <property type="project" value="GO_Central"/>
</dbReference>
<dbReference type="PROSITE" id="PS51304">
    <property type="entry name" value="GALECTIN"/>
    <property type="match status" value="1"/>
</dbReference>
<dbReference type="PaxDb" id="9913-ENSBTAP00000042181"/>
<dbReference type="InterPro" id="IPR013320">
    <property type="entry name" value="ConA-like_dom_sf"/>
</dbReference>
<dbReference type="Proteomes" id="UP000009136">
    <property type="component" value="Chromosome 18"/>
</dbReference>
<evidence type="ECO:0000256" key="3">
    <source>
        <dbReference type="ARBA" id="ARBA00055823"/>
    </source>
</evidence>
<evidence type="ECO:0000313" key="6">
    <source>
        <dbReference type="Ensembl" id="ENSBTAP00000058063.2"/>
    </source>
</evidence>
<organism evidence="6 7">
    <name type="scientific">Bos taurus</name>
    <name type="common">Bovine</name>
    <dbReference type="NCBI Taxonomy" id="9913"/>
    <lineage>
        <taxon>Eukaryota</taxon>
        <taxon>Metazoa</taxon>
        <taxon>Chordata</taxon>
        <taxon>Craniata</taxon>
        <taxon>Vertebrata</taxon>
        <taxon>Euteleostomi</taxon>
        <taxon>Mammalia</taxon>
        <taxon>Eutheria</taxon>
        <taxon>Laurasiatheria</taxon>
        <taxon>Artiodactyla</taxon>
        <taxon>Ruminantia</taxon>
        <taxon>Pecora</taxon>
        <taxon>Bovidae</taxon>
        <taxon>Bovinae</taxon>
        <taxon>Bos</taxon>
    </lineage>
</organism>
<keyword evidence="7" id="KW-1185">Reference proteome</keyword>
<dbReference type="FunCoup" id="A0A3Q1MTP5">
    <property type="interactions" value="13"/>
</dbReference>
<dbReference type="SMART" id="SM00908">
    <property type="entry name" value="Gal-bind_lectin"/>
    <property type="match status" value="1"/>
</dbReference>
<reference evidence="6" key="2">
    <citation type="submission" date="2025-08" db="UniProtKB">
        <authorList>
            <consortium name="Ensembl"/>
        </authorList>
    </citation>
    <scope>IDENTIFICATION</scope>
    <source>
        <strain evidence="6">Hereford</strain>
    </source>
</reference>
<proteinExistence type="evidence at protein level"/>
<name>A0A3Q1MTP5_BOVIN</name>
<dbReference type="CDD" id="cd00070">
    <property type="entry name" value="GLECT"/>
    <property type="match status" value="1"/>
</dbReference>
<evidence type="ECO:0007829" key="8">
    <source>
        <dbReference type="PeptideAtlas" id="A0A3Q1MTP5"/>
    </source>
</evidence>
<reference evidence="6" key="3">
    <citation type="submission" date="2025-09" db="UniProtKB">
        <authorList>
            <consortium name="Ensembl"/>
        </authorList>
    </citation>
    <scope>IDENTIFICATION</scope>
    <source>
        <strain evidence="6">Hereford</strain>
    </source>
</reference>
<keyword evidence="8" id="KW-1267">Proteomics identification</keyword>
<dbReference type="InterPro" id="IPR044156">
    <property type="entry name" value="Galectin-like"/>
</dbReference>
<dbReference type="SMART" id="SM00276">
    <property type="entry name" value="GLECT"/>
    <property type="match status" value="1"/>
</dbReference>
<dbReference type="PANTHER" id="PTHR11346:SF107">
    <property type="entry name" value="GALECTIN-7"/>
    <property type="match status" value="1"/>
</dbReference>
<feature type="domain" description="Galectin" evidence="5">
    <location>
        <begin position="69"/>
        <end position="199"/>
    </location>
</feature>
<dbReference type="GeneTree" id="ENSGT00940000155398"/>
<comment type="function">
    <text evidence="3">Galectin that binds lactose and a related range of sugars. May be involved in the assembly of adherens junctions.</text>
</comment>
<dbReference type="PANTHER" id="PTHR11346">
    <property type="entry name" value="GALECTIN"/>
    <property type="match status" value="1"/>
</dbReference>
<evidence type="ECO:0000256" key="1">
    <source>
        <dbReference type="ARBA" id="ARBA00022734"/>
    </source>
</evidence>
<dbReference type="AlphaFoldDB" id="A0A3Q1MTP5"/>
<dbReference type="FunFam" id="2.60.120.200:FF:000124">
    <property type="entry name" value="Galectin-4"/>
    <property type="match status" value="1"/>
</dbReference>